<dbReference type="EC" id="5.6.2.3" evidence="1"/>
<dbReference type="RefSeq" id="XP_012572801.1">
    <property type="nucleotide sequence ID" value="XM_012717347.1"/>
</dbReference>
<evidence type="ECO:0000313" key="5">
    <source>
        <dbReference type="RefSeq" id="XP_012572801.1"/>
    </source>
</evidence>
<keyword evidence="1" id="KW-0234">DNA repair</keyword>
<feature type="domain" description="DNA helicase Pif1-like DEAD-box helicase" evidence="2">
    <location>
        <begin position="676"/>
        <end position="796"/>
    </location>
</feature>
<evidence type="ECO:0000313" key="4">
    <source>
        <dbReference type="Proteomes" id="UP000087171"/>
    </source>
</evidence>
<dbReference type="GO" id="GO:0006281">
    <property type="term" value="P:DNA repair"/>
    <property type="evidence" value="ECO:0007669"/>
    <property type="project" value="UniProtKB-KW"/>
</dbReference>
<dbReference type="GO" id="GO:0043139">
    <property type="term" value="F:5'-3' DNA helicase activity"/>
    <property type="evidence" value="ECO:0007669"/>
    <property type="project" value="UniProtKB-EC"/>
</dbReference>
<evidence type="ECO:0000259" key="3">
    <source>
        <dbReference type="Pfam" id="PF14214"/>
    </source>
</evidence>
<keyword evidence="1" id="KW-0227">DNA damage</keyword>
<dbReference type="Proteomes" id="UP000087171">
    <property type="component" value="Chromosome Ca6"/>
</dbReference>
<evidence type="ECO:0000256" key="1">
    <source>
        <dbReference type="RuleBase" id="RU363044"/>
    </source>
</evidence>
<dbReference type="Gene3D" id="3.40.50.300">
    <property type="entry name" value="P-loop containing nucleotide triphosphate hydrolases"/>
    <property type="match status" value="1"/>
</dbReference>
<dbReference type="AlphaFoldDB" id="A0A1S3ECX2"/>
<organism evidence="4 5">
    <name type="scientific">Cicer arietinum</name>
    <name type="common">Chickpea</name>
    <name type="synonym">Garbanzo</name>
    <dbReference type="NCBI Taxonomy" id="3827"/>
    <lineage>
        <taxon>Eukaryota</taxon>
        <taxon>Viridiplantae</taxon>
        <taxon>Streptophyta</taxon>
        <taxon>Embryophyta</taxon>
        <taxon>Tracheophyta</taxon>
        <taxon>Spermatophyta</taxon>
        <taxon>Magnoliopsida</taxon>
        <taxon>eudicotyledons</taxon>
        <taxon>Gunneridae</taxon>
        <taxon>Pentapetalae</taxon>
        <taxon>rosids</taxon>
        <taxon>fabids</taxon>
        <taxon>Fabales</taxon>
        <taxon>Fabaceae</taxon>
        <taxon>Papilionoideae</taxon>
        <taxon>50 kb inversion clade</taxon>
        <taxon>NPAAA clade</taxon>
        <taxon>Hologalegina</taxon>
        <taxon>IRL clade</taxon>
        <taxon>Cicereae</taxon>
        <taxon>Cicer</taxon>
    </lineage>
</organism>
<keyword evidence="1" id="KW-0547">Nucleotide-binding</keyword>
<proteinExistence type="inferred from homology"/>
<dbReference type="GO" id="GO:0006310">
    <property type="term" value="P:DNA recombination"/>
    <property type="evidence" value="ECO:0007669"/>
    <property type="project" value="UniProtKB-KW"/>
</dbReference>
<dbReference type="OrthoDB" id="687790at2759"/>
<name>A0A1S3ECX2_CICAR</name>
<reference evidence="4" key="1">
    <citation type="journal article" date="2013" name="Nat. Biotechnol.">
        <title>Draft genome sequence of chickpea (Cicer arietinum) provides a resource for trait improvement.</title>
        <authorList>
            <person name="Varshney R.K."/>
            <person name="Song C."/>
            <person name="Saxena R.K."/>
            <person name="Azam S."/>
            <person name="Yu S."/>
            <person name="Sharpe A.G."/>
            <person name="Cannon S."/>
            <person name="Baek J."/>
            <person name="Rosen B.D."/>
            <person name="Tar'an B."/>
            <person name="Millan T."/>
            <person name="Zhang X."/>
            <person name="Ramsay L.D."/>
            <person name="Iwata A."/>
            <person name="Wang Y."/>
            <person name="Nelson W."/>
            <person name="Farmer A.D."/>
            <person name="Gaur P.M."/>
            <person name="Soderlund C."/>
            <person name="Penmetsa R.V."/>
            <person name="Xu C."/>
            <person name="Bharti A.K."/>
            <person name="He W."/>
            <person name="Winter P."/>
            <person name="Zhao S."/>
            <person name="Hane J.K."/>
            <person name="Carrasquilla-Garcia N."/>
            <person name="Condie J.A."/>
            <person name="Upadhyaya H.D."/>
            <person name="Luo M.C."/>
            <person name="Thudi M."/>
            <person name="Gowda C.L."/>
            <person name="Singh N.P."/>
            <person name="Lichtenzveig J."/>
            <person name="Gali K.K."/>
            <person name="Rubio J."/>
            <person name="Nadarajan N."/>
            <person name="Dolezel J."/>
            <person name="Bansal K.C."/>
            <person name="Xu X."/>
            <person name="Edwards D."/>
            <person name="Zhang G."/>
            <person name="Kahl G."/>
            <person name="Gil J."/>
            <person name="Singh K.B."/>
            <person name="Datta S.K."/>
            <person name="Jackson S.A."/>
            <person name="Wang J."/>
            <person name="Cook D.R."/>
        </authorList>
    </citation>
    <scope>NUCLEOTIDE SEQUENCE [LARGE SCALE GENOMIC DNA]</scope>
    <source>
        <strain evidence="4">cv. CDC Frontier</strain>
    </source>
</reference>
<comment type="catalytic activity">
    <reaction evidence="1">
        <text>ATP + H2O = ADP + phosphate + H(+)</text>
        <dbReference type="Rhea" id="RHEA:13065"/>
        <dbReference type="ChEBI" id="CHEBI:15377"/>
        <dbReference type="ChEBI" id="CHEBI:15378"/>
        <dbReference type="ChEBI" id="CHEBI:30616"/>
        <dbReference type="ChEBI" id="CHEBI:43474"/>
        <dbReference type="ChEBI" id="CHEBI:456216"/>
        <dbReference type="EC" id="5.6.2.3"/>
    </reaction>
</comment>
<dbReference type="STRING" id="3827.A0A1S3ECX2"/>
<keyword evidence="1" id="KW-0233">DNA recombination</keyword>
<dbReference type="InterPro" id="IPR025476">
    <property type="entry name" value="Helitron_helicase-like"/>
</dbReference>
<comment type="similarity">
    <text evidence="1">Belongs to the helicase family.</text>
</comment>
<dbReference type="InterPro" id="IPR010285">
    <property type="entry name" value="DNA_helicase_pif1-like_DEAD"/>
</dbReference>
<reference evidence="5" key="2">
    <citation type="submission" date="2025-08" db="UniProtKB">
        <authorList>
            <consortium name="RefSeq"/>
        </authorList>
    </citation>
    <scope>IDENTIFICATION</scope>
    <source>
        <tissue evidence="5">Etiolated seedlings</tissue>
    </source>
</reference>
<keyword evidence="4" id="KW-1185">Reference proteome</keyword>
<protein>
    <recommendedName>
        <fullName evidence="1">ATP-dependent DNA helicase</fullName>
        <ecNumber evidence="1">5.6.2.3</ecNumber>
    </recommendedName>
</protein>
<keyword evidence="1" id="KW-0378">Hydrolase</keyword>
<sequence>MKKSSKSSSSTTNCLSLCLLSRTTFQFVFPLFSISGSKRSAAKDWSRIQVDQSSKEESHRDIIVEHKTTGLQRITELHPSFMALQYPLLFPYGEDGYRIGISHRNPETGSYYRRKTVTMRQYYSFRLQHRAGEAQTLLWSGRLFQQYMVDAYASIEEVRINWIRKNQKKLRAELYNGLRYAINQGDVMTNSVGRMTIIPLSYTGGLRYRVQNYQDEIMYTVEFQKRGLPHAHILVFLHSEDKIQIPSKIDVTISAEVPDKDIDPLTFSAVERFMIHGPCGILNKKSSCMVNGKCGMHYPKRFHDKTSIDEDEYPIYMRQNGGQYILKNGSQLDSQYVVPYNRHLLIKYDAHINVEVCNHSRSIKYLFKYINKGPDRVRAVISNVENFDNSSTSSMHFRDEIKVYLDCRYISPSEASWRIFKFNMFFREPVVKRLSFHLHGQQTIYFSESMRISTILNREGIETTMFIEWMKMNSVDMEARQLTYVEFPTKYVWNKTSKKWTRRKNGRCAGRIYYVPPTSGENFYLRMLLNKVRRSRSFEDIKIVNGFVHLTCKDACYALGLLEDDKEFDDCIKEAAAWGLLLESNSKLLSEDILYKQCRLLNFPDLHLSYDQLKNYALSKIQKHLRKVGKSLEDYKGMAIPNSNVIEEANNRLITEELNYDMLKMHEEYSQLLHGLNSDQKTIHDFVLRSITLNFGKLFFVYGSSGTGKTYLWRTLLAKLRSEGKIALAVATSGIVALLLPGGRTTHSRFQLPLNPNEASTCSINKCTHLAELIIQTFLIIWDEAPMANNYFFEAICTNDRSAQARALGFAATVAPSYSSRPGPCPNGQVSAQLGTVTQLPIHPASPVLLTKNGPLGALDSMAWLNKAATPSYLFKSDEQFARQYRCGPPPEFPLASPRSGIVHHLSDSDKYALTRTLHRRSGSVGSRSITS</sequence>
<dbReference type="Pfam" id="PF05970">
    <property type="entry name" value="PIF1"/>
    <property type="match status" value="1"/>
</dbReference>
<feature type="domain" description="Helitron helicase-like" evidence="3">
    <location>
        <begin position="122"/>
        <end position="215"/>
    </location>
</feature>
<dbReference type="PANTHER" id="PTHR10492:SF101">
    <property type="entry name" value="ATP-DEPENDENT DNA HELICASE"/>
    <property type="match status" value="1"/>
</dbReference>
<accession>A0A1S3ECX2</accession>
<dbReference type="InterPro" id="IPR027417">
    <property type="entry name" value="P-loop_NTPase"/>
</dbReference>
<keyword evidence="1" id="KW-0067">ATP-binding</keyword>
<dbReference type="GO" id="GO:0005524">
    <property type="term" value="F:ATP binding"/>
    <property type="evidence" value="ECO:0007669"/>
    <property type="project" value="UniProtKB-KW"/>
</dbReference>
<evidence type="ECO:0000259" key="2">
    <source>
        <dbReference type="Pfam" id="PF05970"/>
    </source>
</evidence>
<dbReference type="GO" id="GO:0016887">
    <property type="term" value="F:ATP hydrolysis activity"/>
    <property type="evidence" value="ECO:0007669"/>
    <property type="project" value="RHEA"/>
</dbReference>
<comment type="cofactor">
    <cofactor evidence="1">
        <name>Mg(2+)</name>
        <dbReference type="ChEBI" id="CHEBI:18420"/>
    </cofactor>
</comment>
<dbReference type="Pfam" id="PF14214">
    <property type="entry name" value="Helitron_like_N"/>
    <property type="match status" value="1"/>
</dbReference>
<dbReference type="GO" id="GO:0000723">
    <property type="term" value="P:telomere maintenance"/>
    <property type="evidence" value="ECO:0007669"/>
    <property type="project" value="InterPro"/>
</dbReference>
<keyword evidence="1" id="KW-0347">Helicase</keyword>
<dbReference type="PANTHER" id="PTHR10492">
    <property type="match status" value="1"/>
</dbReference>
<gene>
    <name evidence="5" type="primary">LOC105852328</name>
</gene>
<dbReference type="SUPFAM" id="SSF52540">
    <property type="entry name" value="P-loop containing nucleoside triphosphate hydrolases"/>
    <property type="match status" value="1"/>
</dbReference>